<evidence type="ECO:0000313" key="2">
    <source>
        <dbReference type="EMBL" id="OGZ31344.1"/>
    </source>
</evidence>
<keyword evidence="1" id="KW-0472">Membrane</keyword>
<organism evidence="2 3">
    <name type="scientific">Candidatus Niyogibacteria bacterium RIFCSPLOWO2_01_FULL_45_48</name>
    <dbReference type="NCBI Taxonomy" id="1801724"/>
    <lineage>
        <taxon>Bacteria</taxon>
        <taxon>Candidatus Niyogiibacteriota</taxon>
    </lineage>
</organism>
<name>A0A1G2EZS8_9BACT</name>
<evidence type="ECO:0000256" key="1">
    <source>
        <dbReference type="SAM" id="Phobius"/>
    </source>
</evidence>
<keyword evidence="1" id="KW-1133">Transmembrane helix</keyword>
<feature type="transmembrane region" description="Helical" evidence="1">
    <location>
        <begin position="12"/>
        <end position="32"/>
    </location>
</feature>
<comment type="caution">
    <text evidence="2">The sequence shown here is derived from an EMBL/GenBank/DDBJ whole genome shotgun (WGS) entry which is preliminary data.</text>
</comment>
<dbReference type="EMBL" id="MHMQ01000003">
    <property type="protein sequence ID" value="OGZ31344.1"/>
    <property type="molecule type" value="Genomic_DNA"/>
</dbReference>
<dbReference type="Proteomes" id="UP000177486">
    <property type="component" value="Unassembled WGS sequence"/>
</dbReference>
<accession>A0A1G2EZS8</accession>
<protein>
    <recommendedName>
        <fullName evidence="4">Prepilin-type N-terminal cleavage/methylation domain-containing protein</fullName>
    </recommendedName>
</protein>
<dbReference type="AlphaFoldDB" id="A0A1G2EZS8"/>
<keyword evidence="1" id="KW-0812">Transmembrane</keyword>
<reference evidence="2 3" key="1">
    <citation type="journal article" date="2016" name="Nat. Commun.">
        <title>Thousands of microbial genomes shed light on interconnected biogeochemical processes in an aquifer system.</title>
        <authorList>
            <person name="Anantharaman K."/>
            <person name="Brown C.T."/>
            <person name="Hug L.A."/>
            <person name="Sharon I."/>
            <person name="Castelle C.J."/>
            <person name="Probst A.J."/>
            <person name="Thomas B.C."/>
            <person name="Singh A."/>
            <person name="Wilkins M.J."/>
            <person name="Karaoz U."/>
            <person name="Brodie E.L."/>
            <person name="Williams K.H."/>
            <person name="Hubbard S.S."/>
            <person name="Banfield J.F."/>
        </authorList>
    </citation>
    <scope>NUCLEOTIDE SEQUENCE [LARGE SCALE GENOMIC DNA]</scope>
</reference>
<evidence type="ECO:0000313" key="3">
    <source>
        <dbReference type="Proteomes" id="UP000177486"/>
    </source>
</evidence>
<evidence type="ECO:0008006" key="4">
    <source>
        <dbReference type="Google" id="ProtNLM"/>
    </source>
</evidence>
<sequence>MSNKSSNFGFGLLEIVVSTALISASLFSLAYMSKIALRATTESFLNVKASFLAEEALEAVRFVRDNGWSANIDPVIAGDAYYVLFSAGGWSIATSSQGLVGGIFERAVFFENVYRSIEDDSIVPEESGEPKVLDPDTVKVTAVVSRLKGFEAATSSVEFTTYVTNLFED</sequence>
<proteinExistence type="predicted"/>
<gene>
    <name evidence="2" type="ORF">A2931_03170</name>
</gene>